<feature type="non-terminal residue" evidence="1">
    <location>
        <position position="1"/>
    </location>
</feature>
<feature type="non-terminal residue" evidence="1">
    <location>
        <position position="62"/>
    </location>
</feature>
<dbReference type="EMBL" id="CAXAMM010044140">
    <property type="protein sequence ID" value="CAK9113417.1"/>
    <property type="molecule type" value="Genomic_DNA"/>
</dbReference>
<accession>A0ABP0SM14</accession>
<name>A0ABP0SM14_9DINO</name>
<evidence type="ECO:0000313" key="1">
    <source>
        <dbReference type="EMBL" id="CAK9113417.1"/>
    </source>
</evidence>
<dbReference type="Proteomes" id="UP001642464">
    <property type="component" value="Unassembled WGS sequence"/>
</dbReference>
<evidence type="ECO:0008006" key="3">
    <source>
        <dbReference type="Google" id="ProtNLM"/>
    </source>
</evidence>
<keyword evidence="2" id="KW-1185">Reference proteome</keyword>
<proteinExistence type="predicted"/>
<sequence length="62" mass="6924">AEWLWKMAEERGTEEDAGHDSSGAVVCVTHGLFMDRLIKALAGLDPHLGDMLIMTFNCAYWL</sequence>
<evidence type="ECO:0000313" key="2">
    <source>
        <dbReference type="Proteomes" id="UP001642464"/>
    </source>
</evidence>
<comment type="caution">
    <text evidence="1">The sequence shown here is derived from an EMBL/GenBank/DDBJ whole genome shotgun (WGS) entry which is preliminary data.</text>
</comment>
<organism evidence="1 2">
    <name type="scientific">Durusdinium trenchii</name>
    <dbReference type="NCBI Taxonomy" id="1381693"/>
    <lineage>
        <taxon>Eukaryota</taxon>
        <taxon>Sar</taxon>
        <taxon>Alveolata</taxon>
        <taxon>Dinophyceae</taxon>
        <taxon>Suessiales</taxon>
        <taxon>Symbiodiniaceae</taxon>
        <taxon>Durusdinium</taxon>
    </lineage>
</organism>
<protein>
    <recommendedName>
        <fullName evidence="3">Histidine phosphatase family protein</fullName>
    </recommendedName>
</protein>
<gene>
    <name evidence="1" type="ORF">SCF082_LOCUS52569</name>
</gene>
<reference evidence="1 2" key="1">
    <citation type="submission" date="2024-02" db="EMBL/GenBank/DDBJ databases">
        <authorList>
            <person name="Chen Y."/>
            <person name="Shah S."/>
            <person name="Dougan E. K."/>
            <person name="Thang M."/>
            <person name="Chan C."/>
        </authorList>
    </citation>
    <scope>NUCLEOTIDE SEQUENCE [LARGE SCALE GENOMIC DNA]</scope>
</reference>